<evidence type="ECO:0000313" key="7">
    <source>
        <dbReference type="EMBL" id="KIX04824.1"/>
    </source>
</evidence>
<dbReference type="VEuPathDB" id="FungiDB:Z518_05695"/>
<dbReference type="Proteomes" id="UP000053617">
    <property type="component" value="Unassembled WGS sequence"/>
</dbReference>
<evidence type="ECO:0000256" key="3">
    <source>
        <dbReference type="ARBA" id="ARBA00022692"/>
    </source>
</evidence>
<dbReference type="RefSeq" id="XP_013271960.1">
    <property type="nucleotide sequence ID" value="XM_013416506.1"/>
</dbReference>
<dbReference type="PANTHER" id="PTHR45649:SF5">
    <property type="entry name" value="GABA TRANSPORTER (EUROFUNG)-RELATED"/>
    <property type="match status" value="1"/>
</dbReference>
<feature type="transmembrane region" description="Helical" evidence="6">
    <location>
        <begin position="483"/>
        <end position="502"/>
    </location>
</feature>
<keyword evidence="4 6" id="KW-1133">Transmembrane helix</keyword>
<dbReference type="GO" id="GO:0016020">
    <property type="term" value="C:membrane"/>
    <property type="evidence" value="ECO:0007669"/>
    <property type="project" value="UniProtKB-SubCell"/>
</dbReference>
<dbReference type="AlphaFoldDB" id="A0A0D2IGB0"/>
<accession>A0A0D2IGB0</accession>
<dbReference type="InterPro" id="IPR002293">
    <property type="entry name" value="AA/rel_permease1"/>
</dbReference>
<feature type="transmembrane region" description="Helical" evidence="6">
    <location>
        <begin position="410"/>
        <end position="433"/>
    </location>
</feature>
<organism evidence="7 8">
    <name type="scientific">Rhinocladiella mackenziei CBS 650.93</name>
    <dbReference type="NCBI Taxonomy" id="1442369"/>
    <lineage>
        <taxon>Eukaryota</taxon>
        <taxon>Fungi</taxon>
        <taxon>Dikarya</taxon>
        <taxon>Ascomycota</taxon>
        <taxon>Pezizomycotina</taxon>
        <taxon>Eurotiomycetes</taxon>
        <taxon>Chaetothyriomycetidae</taxon>
        <taxon>Chaetothyriales</taxon>
        <taxon>Herpotrichiellaceae</taxon>
        <taxon>Rhinocladiella</taxon>
    </lineage>
</organism>
<evidence type="ECO:0000256" key="4">
    <source>
        <dbReference type="ARBA" id="ARBA00022989"/>
    </source>
</evidence>
<dbReference type="STRING" id="1442369.A0A0D2IGB0"/>
<evidence type="ECO:0000256" key="5">
    <source>
        <dbReference type="ARBA" id="ARBA00023136"/>
    </source>
</evidence>
<dbReference type="PIRSF" id="PIRSF006060">
    <property type="entry name" value="AA_transporter"/>
    <property type="match status" value="1"/>
</dbReference>
<keyword evidence="8" id="KW-1185">Reference proteome</keyword>
<dbReference type="Gene3D" id="1.20.1740.10">
    <property type="entry name" value="Amino acid/polyamine transporter I"/>
    <property type="match status" value="1"/>
</dbReference>
<keyword evidence="2" id="KW-0813">Transport</keyword>
<dbReference type="PANTHER" id="PTHR45649">
    <property type="entry name" value="AMINO-ACID PERMEASE BAT1"/>
    <property type="match status" value="1"/>
</dbReference>
<feature type="transmembrane region" description="Helical" evidence="6">
    <location>
        <begin position="84"/>
        <end position="104"/>
    </location>
</feature>
<dbReference type="HOGENOM" id="CLU_004495_6_2_1"/>
<feature type="transmembrane region" description="Helical" evidence="6">
    <location>
        <begin position="285"/>
        <end position="308"/>
    </location>
</feature>
<protein>
    <recommendedName>
        <fullName evidence="9">Amino acid permease</fullName>
    </recommendedName>
</protein>
<keyword evidence="5 6" id="KW-0472">Membrane</keyword>
<evidence type="ECO:0008006" key="9">
    <source>
        <dbReference type="Google" id="ProtNLM"/>
    </source>
</evidence>
<reference evidence="7 8" key="1">
    <citation type="submission" date="2015-01" db="EMBL/GenBank/DDBJ databases">
        <title>The Genome Sequence of Rhinocladiella mackenzie CBS 650.93.</title>
        <authorList>
            <consortium name="The Broad Institute Genomics Platform"/>
            <person name="Cuomo C."/>
            <person name="de Hoog S."/>
            <person name="Gorbushina A."/>
            <person name="Stielow B."/>
            <person name="Teixiera M."/>
            <person name="Abouelleil A."/>
            <person name="Chapman S.B."/>
            <person name="Priest M."/>
            <person name="Young S.K."/>
            <person name="Wortman J."/>
            <person name="Nusbaum C."/>
            <person name="Birren B."/>
        </authorList>
    </citation>
    <scope>NUCLEOTIDE SEQUENCE [LARGE SCALE GENOMIC DNA]</scope>
    <source>
        <strain evidence="7 8">CBS 650.93</strain>
    </source>
</reference>
<dbReference type="GeneID" id="25293766"/>
<dbReference type="GO" id="GO:0022857">
    <property type="term" value="F:transmembrane transporter activity"/>
    <property type="evidence" value="ECO:0007669"/>
    <property type="project" value="InterPro"/>
</dbReference>
<gene>
    <name evidence="7" type="ORF">Z518_05695</name>
</gene>
<evidence type="ECO:0000313" key="8">
    <source>
        <dbReference type="Proteomes" id="UP000053617"/>
    </source>
</evidence>
<sequence>MDDSKLNDASVQTAIAEDKYHRGHANAAQAYYSTRRGPQLSEQTRVRRIFSFAQIFFFALTYMSSWEVMCSNVVYVLYNGGPQTLAWGIIIIAAGALAQSASLAEMASIQPIAGAQYHWTAFLAPQKQRRFITWLQGWTTWFSWISLLCGVANVTAYILQGIVVNNYPTYTPERWHLTLYIFAMLIIEGLMNMYTFWLIPWIELVAGILHIILFIIFTVVLVTMAPRHNAHFVFLESGTASGWSNSYVAWNLGLLTPTWGFVGFDGAVHMSEEVRKARHAVPRAMFWTIAINAVLAYAMCIIILFTMGDLDDLLSASYPIMTILINATGSLSAATAMCCGLLIISLSVNLASIASVSRLTWAWSRDGALPSYFSYINPKYRVPLRALWLPTFMTMLLALLNIVSTAAFGAFIALSSMALFTSYIIAISCLLYARLKGTVAMGGWNLGRWGVPVNIFAIIYSAYIFVFLPFPNYLPVTAQNMNYALPIWAFTVLFALISWFAWGKKKWPGLNEEVVSIVLMDSDKATKD</sequence>
<proteinExistence type="predicted"/>
<feature type="transmembrane region" description="Helical" evidence="6">
    <location>
        <begin position="386"/>
        <end position="404"/>
    </location>
</feature>
<evidence type="ECO:0000256" key="2">
    <source>
        <dbReference type="ARBA" id="ARBA00022448"/>
    </source>
</evidence>
<feature type="transmembrane region" description="Helical" evidence="6">
    <location>
        <begin position="204"/>
        <end position="226"/>
    </location>
</feature>
<name>A0A0D2IGB0_9EURO</name>
<feature type="transmembrane region" description="Helical" evidence="6">
    <location>
        <begin position="179"/>
        <end position="197"/>
    </location>
</feature>
<feature type="transmembrane region" description="Helical" evidence="6">
    <location>
        <begin position="246"/>
        <end position="264"/>
    </location>
</feature>
<keyword evidence="3 6" id="KW-0812">Transmembrane</keyword>
<comment type="subcellular location">
    <subcellularLocation>
        <location evidence="1">Membrane</location>
        <topology evidence="1">Multi-pass membrane protein</topology>
    </subcellularLocation>
</comment>
<feature type="transmembrane region" description="Helical" evidence="6">
    <location>
        <begin position="55"/>
        <end position="78"/>
    </location>
</feature>
<feature type="transmembrane region" description="Helical" evidence="6">
    <location>
        <begin position="138"/>
        <end position="159"/>
    </location>
</feature>
<feature type="transmembrane region" description="Helical" evidence="6">
    <location>
        <begin position="320"/>
        <end position="348"/>
    </location>
</feature>
<feature type="transmembrane region" description="Helical" evidence="6">
    <location>
        <begin position="453"/>
        <end position="471"/>
    </location>
</feature>
<dbReference type="Pfam" id="PF13520">
    <property type="entry name" value="AA_permease_2"/>
    <property type="match status" value="1"/>
</dbReference>
<dbReference type="EMBL" id="KN847478">
    <property type="protein sequence ID" value="KIX04824.1"/>
    <property type="molecule type" value="Genomic_DNA"/>
</dbReference>
<evidence type="ECO:0000256" key="6">
    <source>
        <dbReference type="SAM" id="Phobius"/>
    </source>
</evidence>
<dbReference type="OrthoDB" id="3257095at2759"/>
<evidence type="ECO:0000256" key="1">
    <source>
        <dbReference type="ARBA" id="ARBA00004141"/>
    </source>
</evidence>